<keyword evidence="1" id="KW-1133">Transmembrane helix</keyword>
<keyword evidence="3" id="KW-1185">Reference proteome</keyword>
<name>A0A1M6PHN2_9FIRM</name>
<evidence type="ECO:0000313" key="3">
    <source>
        <dbReference type="Proteomes" id="UP000184536"/>
    </source>
</evidence>
<protein>
    <submittedName>
        <fullName evidence="2">Uncharacterized protein</fullName>
    </submittedName>
</protein>
<proteinExistence type="predicted"/>
<gene>
    <name evidence="2" type="ORF">SAMN02745975_03584</name>
</gene>
<dbReference type="EMBL" id="FQZV01000070">
    <property type="protein sequence ID" value="SHK07459.1"/>
    <property type="molecule type" value="Genomic_DNA"/>
</dbReference>
<sequence length="53" mass="6069">MIKRFIIQLAASIVLGMASIAVGILHFDPMFWITVFILYNVCEIAAWNKEKNK</sequence>
<dbReference type="RefSeq" id="WP_190014699.1">
    <property type="nucleotide sequence ID" value="NZ_FQZV01000070.1"/>
</dbReference>
<reference evidence="3" key="1">
    <citation type="submission" date="2016-11" db="EMBL/GenBank/DDBJ databases">
        <authorList>
            <person name="Varghese N."/>
            <person name="Submissions S."/>
        </authorList>
    </citation>
    <scope>NUCLEOTIDE SEQUENCE [LARGE SCALE GENOMIC DNA]</scope>
    <source>
        <strain evidence="3">DSM 17957</strain>
    </source>
</reference>
<keyword evidence="1" id="KW-0812">Transmembrane</keyword>
<keyword evidence="1" id="KW-0472">Membrane</keyword>
<organism evidence="2 3">
    <name type="scientific">Geosporobacter subterraneus DSM 17957</name>
    <dbReference type="NCBI Taxonomy" id="1121919"/>
    <lineage>
        <taxon>Bacteria</taxon>
        <taxon>Bacillati</taxon>
        <taxon>Bacillota</taxon>
        <taxon>Clostridia</taxon>
        <taxon>Peptostreptococcales</taxon>
        <taxon>Thermotaleaceae</taxon>
        <taxon>Geosporobacter</taxon>
    </lineage>
</organism>
<evidence type="ECO:0000256" key="1">
    <source>
        <dbReference type="SAM" id="Phobius"/>
    </source>
</evidence>
<evidence type="ECO:0000313" key="2">
    <source>
        <dbReference type="EMBL" id="SHK07459.1"/>
    </source>
</evidence>
<accession>A0A1M6PHN2</accession>
<feature type="transmembrane region" description="Helical" evidence="1">
    <location>
        <begin position="30"/>
        <end position="47"/>
    </location>
</feature>
<dbReference type="Proteomes" id="UP000184536">
    <property type="component" value="Unassembled WGS sequence"/>
</dbReference>
<dbReference type="STRING" id="1121919.SAMN02745975_03584"/>
<dbReference type="AlphaFoldDB" id="A0A1M6PHN2"/>